<dbReference type="Proteomes" id="UP000249061">
    <property type="component" value="Unassembled WGS sequence"/>
</dbReference>
<dbReference type="EMBL" id="QFQP01000022">
    <property type="protein sequence ID" value="PZR09149.1"/>
    <property type="molecule type" value="Genomic_DNA"/>
</dbReference>
<accession>A0A2W5T041</accession>
<evidence type="ECO:0000313" key="2">
    <source>
        <dbReference type="EMBL" id="PZR09149.1"/>
    </source>
</evidence>
<evidence type="ECO:0000313" key="3">
    <source>
        <dbReference type="Proteomes" id="UP000249061"/>
    </source>
</evidence>
<evidence type="ECO:0000256" key="1">
    <source>
        <dbReference type="SAM" id="MobiDB-lite"/>
    </source>
</evidence>
<comment type="caution">
    <text evidence="2">The sequence shown here is derived from an EMBL/GenBank/DDBJ whole genome shotgun (WGS) entry which is preliminary data.</text>
</comment>
<name>A0A2W5T041_9BACT</name>
<proteinExistence type="predicted"/>
<dbReference type="AlphaFoldDB" id="A0A2W5T041"/>
<sequence>MAIPQPNLAERSLDLQQLTVVNDTFRSLDAGVRAASLSRLVDHAQQDRFLLGLGAEGGANQNCAALAGGRFSRAERRTHSTRVSPTVESTARRSR</sequence>
<gene>
    <name evidence="2" type="ORF">DI536_23235</name>
</gene>
<protein>
    <submittedName>
        <fullName evidence="2">Uncharacterized protein</fullName>
    </submittedName>
</protein>
<reference evidence="2 3" key="1">
    <citation type="submission" date="2017-08" db="EMBL/GenBank/DDBJ databases">
        <title>Infants hospitalized years apart are colonized by the same room-sourced microbial strains.</title>
        <authorList>
            <person name="Brooks B."/>
            <person name="Olm M.R."/>
            <person name="Firek B.A."/>
            <person name="Baker R."/>
            <person name="Thomas B.C."/>
            <person name="Morowitz M.J."/>
            <person name="Banfield J.F."/>
        </authorList>
    </citation>
    <scope>NUCLEOTIDE SEQUENCE [LARGE SCALE GENOMIC DNA]</scope>
    <source>
        <strain evidence="2">S2_003_000_R2_14</strain>
    </source>
</reference>
<organism evidence="2 3">
    <name type="scientific">Archangium gephyra</name>
    <dbReference type="NCBI Taxonomy" id="48"/>
    <lineage>
        <taxon>Bacteria</taxon>
        <taxon>Pseudomonadati</taxon>
        <taxon>Myxococcota</taxon>
        <taxon>Myxococcia</taxon>
        <taxon>Myxococcales</taxon>
        <taxon>Cystobacterineae</taxon>
        <taxon>Archangiaceae</taxon>
        <taxon>Archangium</taxon>
    </lineage>
</organism>
<feature type="region of interest" description="Disordered" evidence="1">
    <location>
        <begin position="70"/>
        <end position="95"/>
    </location>
</feature>